<organism evidence="5 6">
    <name type="scientific">Cinchona calisaya</name>
    <dbReference type="NCBI Taxonomy" id="153742"/>
    <lineage>
        <taxon>Eukaryota</taxon>
        <taxon>Viridiplantae</taxon>
        <taxon>Streptophyta</taxon>
        <taxon>Embryophyta</taxon>
        <taxon>Tracheophyta</taxon>
        <taxon>Spermatophyta</taxon>
        <taxon>Magnoliopsida</taxon>
        <taxon>eudicotyledons</taxon>
        <taxon>Gunneridae</taxon>
        <taxon>Pentapetalae</taxon>
        <taxon>asterids</taxon>
        <taxon>lamiids</taxon>
        <taxon>Gentianales</taxon>
        <taxon>Rubiaceae</taxon>
        <taxon>Cinchonoideae</taxon>
        <taxon>Cinchoneae</taxon>
        <taxon>Cinchona</taxon>
    </lineage>
</organism>
<reference evidence="5 6" key="1">
    <citation type="submission" date="2024-11" db="EMBL/GenBank/DDBJ databases">
        <title>A near-complete genome assembly of Cinchona calisaya.</title>
        <authorList>
            <person name="Lian D.C."/>
            <person name="Zhao X.W."/>
            <person name="Wei L."/>
        </authorList>
    </citation>
    <scope>NUCLEOTIDE SEQUENCE [LARGE SCALE GENOMIC DNA]</scope>
    <source>
        <tissue evidence="5">Nenye</tissue>
    </source>
</reference>
<proteinExistence type="predicted"/>
<dbReference type="InterPro" id="IPR044578">
    <property type="entry name" value="BIR6-like"/>
</dbReference>
<evidence type="ECO:0000256" key="4">
    <source>
        <dbReference type="PROSITE-ProRule" id="PRU00708"/>
    </source>
</evidence>
<dbReference type="PANTHER" id="PTHR47003">
    <property type="entry name" value="OS01G0970900 PROTEIN"/>
    <property type="match status" value="1"/>
</dbReference>
<dbReference type="EMBL" id="JBJUIK010000013">
    <property type="protein sequence ID" value="KAL3507865.1"/>
    <property type="molecule type" value="Genomic_DNA"/>
</dbReference>
<feature type="repeat" description="PPR" evidence="4">
    <location>
        <begin position="356"/>
        <end position="390"/>
    </location>
</feature>
<comment type="caution">
    <text evidence="5">The sequence shown here is derived from an EMBL/GenBank/DDBJ whole genome shotgun (WGS) entry which is preliminary data.</text>
</comment>
<dbReference type="Proteomes" id="UP001630127">
    <property type="component" value="Unassembled WGS sequence"/>
</dbReference>
<feature type="repeat" description="PPR" evidence="4">
    <location>
        <begin position="217"/>
        <end position="251"/>
    </location>
</feature>
<feature type="repeat" description="PPR" evidence="4">
    <location>
        <begin position="286"/>
        <end position="320"/>
    </location>
</feature>
<dbReference type="InterPro" id="IPR011990">
    <property type="entry name" value="TPR-like_helical_dom_sf"/>
</dbReference>
<evidence type="ECO:0000313" key="5">
    <source>
        <dbReference type="EMBL" id="KAL3507865.1"/>
    </source>
</evidence>
<protein>
    <recommendedName>
        <fullName evidence="7">Pentatricopeptide repeat-containing protein</fullName>
    </recommendedName>
</protein>
<evidence type="ECO:0000256" key="2">
    <source>
        <dbReference type="ARBA" id="ARBA00022737"/>
    </source>
</evidence>
<feature type="repeat" description="PPR" evidence="4">
    <location>
        <begin position="426"/>
        <end position="460"/>
    </location>
</feature>
<dbReference type="AlphaFoldDB" id="A0ABD2YPH3"/>
<dbReference type="NCBIfam" id="TIGR00756">
    <property type="entry name" value="PPR"/>
    <property type="match status" value="7"/>
</dbReference>
<accession>A0ABD2YPH3</accession>
<evidence type="ECO:0008006" key="7">
    <source>
        <dbReference type="Google" id="ProtNLM"/>
    </source>
</evidence>
<keyword evidence="2" id="KW-0677">Repeat</keyword>
<dbReference type="Gene3D" id="1.25.40.10">
    <property type="entry name" value="Tetratricopeptide repeat domain"/>
    <property type="match status" value="3"/>
</dbReference>
<feature type="repeat" description="PPR" evidence="4">
    <location>
        <begin position="391"/>
        <end position="425"/>
    </location>
</feature>
<dbReference type="Pfam" id="PF10037">
    <property type="entry name" value="MRP-S27"/>
    <property type="match status" value="1"/>
</dbReference>
<keyword evidence="3" id="KW-0496">Mitochondrion</keyword>
<dbReference type="PANTHER" id="PTHR47003:SF2">
    <property type="entry name" value="OS01G0970900 PROTEIN"/>
    <property type="match status" value="1"/>
</dbReference>
<name>A0ABD2YPH3_9GENT</name>
<comment type="subcellular location">
    <subcellularLocation>
        <location evidence="1">Mitochondrion</location>
    </subcellularLocation>
</comment>
<feature type="repeat" description="PPR" evidence="4">
    <location>
        <begin position="496"/>
        <end position="530"/>
    </location>
</feature>
<sequence length="565" mass="64519">MQSRLKLFQSFWHLGARIKPNRFSIDVRYVSVGKIVLWNPFCTVTDSVRVDELLRVIESPELPQWIKSSSNEANLVGNRDNDDDFVLPSLSSWIESHELHRPEVDLESQVGDMSSDSEVDRIGKILKNELESPDAVLGALNGCSVNVTEDLVKQILERFSFDWIQCSGFFKWAKSQRGSEFSPDLHNLMVDNLGKSRKFDLMFELVEEMKQFEGCITLVTMSKVVRRLAKAGKLDEALDVFRNLEQYGLTTDIYALNILVDALIKHRGVEQAAKVILEFKDIVSPNDYTYNMLVHGWCKARKLEEAMKTVGEMKRQGFNPDVVTHTCFIEAYCREKDFRKVDATLKDMQEQGLIPSVVTYTIIVTALGKAKEINRALQYYGMMKENGCVPDSSFYSILIENFSKSGRLKDARELFEDMAKQGVDPDTLAYNTMITAYARHSKEEDALMLLKKMEESQCKPDLQTYAPLLKMCCRLRRMKVLSFLLSHMFKNNIGVDLGTYTLLVSGLCANGNLKRACSFFEESVKRSFVPTDAMYKKLVKGLQEKGMEKEKNQIEELMQQAKLQG</sequence>
<dbReference type="Pfam" id="PF12854">
    <property type="entry name" value="PPR_1"/>
    <property type="match status" value="1"/>
</dbReference>
<evidence type="ECO:0000256" key="3">
    <source>
        <dbReference type="ARBA" id="ARBA00023128"/>
    </source>
</evidence>
<evidence type="ECO:0000313" key="6">
    <source>
        <dbReference type="Proteomes" id="UP001630127"/>
    </source>
</evidence>
<dbReference type="GO" id="GO:0005739">
    <property type="term" value="C:mitochondrion"/>
    <property type="evidence" value="ECO:0007669"/>
    <property type="project" value="UniProtKB-SubCell"/>
</dbReference>
<evidence type="ECO:0000256" key="1">
    <source>
        <dbReference type="ARBA" id="ARBA00004173"/>
    </source>
</evidence>
<dbReference type="Pfam" id="PF13041">
    <property type="entry name" value="PPR_2"/>
    <property type="match status" value="3"/>
</dbReference>
<gene>
    <name evidence="5" type="ORF">ACH5RR_033247</name>
</gene>
<dbReference type="InterPro" id="IPR002885">
    <property type="entry name" value="PPR_rpt"/>
</dbReference>
<keyword evidence="6" id="KW-1185">Reference proteome</keyword>
<dbReference type="InterPro" id="IPR034913">
    <property type="entry name" value="mS27/PTCD2"/>
</dbReference>
<dbReference type="PROSITE" id="PS51375">
    <property type="entry name" value="PPR"/>
    <property type="match status" value="7"/>
</dbReference>
<feature type="repeat" description="PPR" evidence="4">
    <location>
        <begin position="321"/>
        <end position="355"/>
    </location>
</feature>